<dbReference type="Proteomes" id="UP001249076">
    <property type="component" value="Unassembled WGS sequence"/>
</dbReference>
<accession>A0AAJ2BRC7</accession>
<feature type="domain" description="Response regulatory" evidence="6">
    <location>
        <begin position="2"/>
        <end position="116"/>
    </location>
</feature>
<keyword evidence="2 5" id="KW-0238">DNA-binding</keyword>
<dbReference type="GO" id="GO:0000156">
    <property type="term" value="F:phosphorelay response regulator activity"/>
    <property type="evidence" value="ECO:0007669"/>
    <property type="project" value="TreeGrafter"/>
</dbReference>
<dbReference type="PROSITE" id="PS51755">
    <property type="entry name" value="OMPR_PHOB"/>
    <property type="match status" value="1"/>
</dbReference>
<organism evidence="8 11">
    <name type="scientific">Acidovorax delafieldii</name>
    <name type="common">Pseudomonas delafieldii</name>
    <dbReference type="NCBI Taxonomy" id="47920"/>
    <lineage>
        <taxon>Bacteria</taxon>
        <taxon>Pseudomonadati</taxon>
        <taxon>Pseudomonadota</taxon>
        <taxon>Betaproteobacteria</taxon>
        <taxon>Burkholderiales</taxon>
        <taxon>Comamonadaceae</taxon>
        <taxon>Acidovorax</taxon>
    </lineage>
</organism>
<keyword evidence="10" id="KW-1185">Reference proteome</keyword>
<dbReference type="RefSeq" id="WP_056644518.1">
    <property type="nucleotide sequence ID" value="NZ_JAVDTL010000003.1"/>
</dbReference>
<dbReference type="EMBL" id="JAVDTS010000004">
    <property type="protein sequence ID" value="MDR6838222.1"/>
    <property type="molecule type" value="Genomic_DNA"/>
</dbReference>
<feature type="DNA-binding region" description="OmpR/PhoB-type" evidence="5">
    <location>
        <begin position="122"/>
        <end position="219"/>
    </location>
</feature>
<reference evidence="8 10" key="1">
    <citation type="submission" date="2023-07" db="EMBL/GenBank/DDBJ databases">
        <title>Sorghum-associated microbial communities from plants grown in Nebraska, USA.</title>
        <authorList>
            <person name="Schachtman D."/>
        </authorList>
    </citation>
    <scope>NUCLEOTIDE SEQUENCE</scope>
    <source>
        <strain evidence="9 10">BE105</strain>
        <strain evidence="8">BE69</strain>
    </source>
</reference>
<dbReference type="Pfam" id="PF00072">
    <property type="entry name" value="Response_reg"/>
    <property type="match status" value="1"/>
</dbReference>
<evidence type="ECO:0000313" key="8">
    <source>
        <dbReference type="EMBL" id="MDR6767062.1"/>
    </source>
</evidence>
<dbReference type="EMBL" id="JAVDTL010000003">
    <property type="protein sequence ID" value="MDR6767062.1"/>
    <property type="molecule type" value="Genomic_DNA"/>
</dbReference>
<dbReference type="GO" id="GO:0000976">
    <property type="term" value="F:transcription cis-regulatory region binding"/>
    <property type="evidence" value="ECO:0007669"/>
    <property type="project" value="TreeGrafter"/>
</dbReference>
<dbReference type="Gene3D" id="1.10.10.10">
    <property type="entry name" value="Winged helix-like DNA-binding domain superfamily/Winged helix DNA-binding domain"/>
    <property type="match status" value="1"/>
</dbReference>
<evidence type="ECO:0000313" key="11">
    <source>
        <dbReference type="Proteomes" id="UP001253458"/>
    </source>
</evidence>
<evidence type="ECO:0000256" key="2">
    <source>
        <dbReference type="ARBA" id="ARBA00023125"/>
    </source>
</evidence>
<proteinExistence type="predicted"/>
<dbReference type="SMART" id="SM00448">
    <property type="entry name" value="REC"/>
    <property type="match status" value="1"/>
</dbReference>
<keyword evidence="4" id="KW-0597">Phosphoprotein</keyword>
<evidence type="ECO:0000256" key="1">
    <source>
        <dbReference type="ARBA" id="ARBA00023015"/>
    </source>
</evidence>
<dbReference type="SMART" id="SM00862">
    <property type="entry name" value="Trans_reg_C"/>
    <property type="match status" value="1"/>
</dbReference>
<dbReference type="InterPro" id="IPR001789">
    <property type="entry name" value="Sig_transdc_resp-reg_receiver"/>
</dbReference>
<dbReference type="Proteomes" id="UP001253458">
    <property type="component" value="Unassembled WGS sequence"/>
</dbReference>
<evidence type="ECO:0000259" key="6">
    <source>
        <dbReference type="PROSITE" id="PS50110"/>
    </source>
</evidence>
<gene>
    <name evidence="8" type="ORF">J2W88_002337</name>
    <name evidence="9" type="ORF">J2W93_003063</name>
</gene>
<protein>
    <submittedName>
        <fullName evidence="8">Two-component system response regulator TctD</fullName>
    </submittedName>
</protein>
<evidence type="ECO:0000256" key="5">
    <source>
        <dbReference type="PROSITE-ProRule" id="PRU01091"/>
    </source>
</evidence>
<evidence type="ECO:0000256" key="3">
    <source>
        <dbReference type="ARBA" id="ARBA00023163"/>
    </source>
</evidence>
<dbReference type="InterPro" id="IPR036388">
    <property type="entry name" value="WH-like_DNA-bd_sf"/>
</dbReference>
<feature type="domain" description="OmpR/PhoB-type" evidence="7">
    <location>
        <begin position="122"/>
        <end position="219"/>
    </location>
</feature>
<dbReference type="GO" id="GO:0032993">
    <property type="term" value="C:protein-DNA complex"/>
    <property type="evidence" value="ECO:0007669"/>
    <property type="project" value="TreeGrafter"/>
</dbReference>
<dbReference type="PANTHER" id="PTHR48111:SF67">
    <property type="entry name" value="TRANSCRIPTIONAL REGULATORY PROTEIN TCTD"/>
    <property type="match status" value="1"/>
</dbReference>
<dbReference type="CDD" id="cd00383">
    <property type="entry name" value="trans_reg_C"/>
    <property type="match status" value="1"/>
</dbReference>
<name>A0AAJ2BRC7_ACIDE</name>
<keyword evidence="1" id="KW-0805">Transcription regulation</keyword>
<evidence type="ECO:0000313" key="10">
    <source>
        <dbReference type="Proteomes" id="UP001249076"/>
    </source>
</evidence>
<keyword evidence="3" id="KW-0804">Transcription</keyword>
<dbReference type="Pfam" id="PF00486">
    <property type="entry name" value="Trans_reg_C"/>
    <property type="match status" value="1"/>
</dbReference>
<dbReference type="Gene3D" id="6.10.250.690">
    <property type="match status" value="1"/>
</dbReference>
<evidence type="ECO:0000256" key="4">
    <source>
        <dbReference type="PROSITE-ProRule" id="PRU00169"/>
    </source>
</evidence>
<sequence>MKLLLVEDDFDLAGALSRSLVARGFEVLCCADGKEALAAARRTAFDVITLDLSLPGLDGLEVLRRLRDGGSTTPVLALTARAAVTDRVAGLEAGADDYLAKPFDLDELVARLRALTRRVGRDGQLRCGALYREPGSGVFYNDALPLELSQRESELLRLLMSRVDRVVSKEELRTQVFANTDEQVQADAVEVVVHRLRKKLVGTNAEIVTLRGVGYLLCDADSMAAHKTDKAEKSDKGGVAR</sequence>
<dbReference type="Gene3D" id="3.40.50.2300">
    <property type="match status" value="1"/>
</dbReference>
<comment type="caution">
    <text evidence="8">The sequence shown here is derived from an EMBL/GenBank/DDBJ whole genome shotgun (WGS) entry which is preliminary data.</text>
</comment>
<dbReference type="GO" id="GO:0005829">
    <property type="term" value="C:cytosol"/>
    <property type="evidence" value="ECO:0007669"/>
    <property type="project" value="TreeGrafter"/>
</dbReference>
<dbReference type="CDD" id="cd17624">
    <property type="entry name" value="REC_OmpR_PmrA-like"/>
    <property type="match status" value="1"/>
</dbReference>
<dbReference type="SUPFAM" id="SSF52172">
    <property type="entry name" value="CheY-like"/>
    <property type="match status" value="1"/>
</dbReference>
<dbReference type="PANTHER" id="PTHR48111">
    <property type="entry name" value="REGULATOR OF RPOS"/>
    <property type="match status" value="1"/>
</dbReference>
<evidence type="ECO:0000259" key="7">
    <source>
        <dbReference type="PROSITE" id="PS51755"/>
    </source>
</evidence>
<dbReference type="GO" id="GO:0006355">
    <property type="term" value="P:regulation of DNA-templated transcription"/>
    <property type="evidence" value="ECO:0007669"/>
    <property type="project" value="InterPro"/>
</dbReference>
<dbReference type="PROSITE" id="PS50110">
    <property type="entry name" value="RESPONSE_REGULATORY"/>
    <property type="match status" value="1"/>
</dbReference>
<dbReference type="InterPro" id="IPR001867">
    <property type="entry name" value="OmpR/PhoB-type_DNA-bd"/>
</dbReference>
<dbReference type="InterPro" id="IPR039420">
    <property type="entry name" value="WalR-like"/>
</dbReference>
<feature type="modified residue" description="4-aspartylphosphate" evidence="4">
    <location>
        <position position="51"/>
    </location>
</feature>
<dbReference type="AlphaFoldDB" id="A0AAJ2BRC7"/>
<dbReference type="InterPro" id="IPR011006">
    <property type="entry name" value="CheY-like_superfamily"/>
</dbReference>
<evidence type="ECO:0000313" key="9">
    <source>
        <dbReference type="EMBL" id="MDR6838222.1"/>
    </source>
</evidence>